<sequence>MSTKQPMRTDYCGKVTVVNVDETITVAGWIHRRRDHGGVIFVDLRDTTGLIQLVFDPEHQDLFSEAEKLRGEFVLSASGTIRRRPEGTINPELPTG</sequence>
<gene>
    <name evidence="4" type="ORF">METZ01_LOCUS67739</name>
</gene>
<dbReference type="InterPro" id="IPR004365">
    <property type="entry name" value="NA-bd_OB_tRNA"/>
</dbReference>
<dbReference type="GO" id="GO:0004815">
    <property type="term" value="F:aspartate-tRNA ligase activity"/>
    <property type="evidence" value="ECO:0007669"/>
    <property type="project" value="TreeGrafter"/>
</dbReference>
<dbReference type="GO" id="GO:0005524">
    <property type="term" value="F:ATP binding"/>
    <property type="evidence" value="ECO:0007669"/>
    <property type="project" value="UniProtKB-KW"/>
</dbReference>
<evidence type="ECO:0000256" key="2">
    <source>
        <dbReference type="ARBA" id="ARBA00023146"/>
    </source>
</evidence>
<accession>A0A381TFG7</accession>
<dbReference type="PANTHER" id="PTHR22594">
    <property type="entry name" value="ASPARTYL/LYSYL-TRNA SYNTHETASE"/>
    <property type="match status" value="1"/>
</dbReference>
<dbReference type="Pfam" id="PF01336">
    <property type="entry name" value="tRNA_anti-codon"/>
    <property type="match status" value="1"/>
</dbReference>
<name>A0A381TFG7_9ZZZZ</name>
<dbReference type="GO" id="GO:0006422">
    <property type="term" value="P:aspartyl-tRNA aminoacylation"/>
    <property type="evidence" value="ECO:0007669"/>
    <property type="project" value="TreeGrafter"/>
</dbReference>
<dbReference type="Gene3D" id="2.40.50.140">
    <property type="entry name" value="Nucleic acid-binding proteins"/>
    <property type="match status" value="1"/>
</dbReference>
<keyword evidence="2" id="KW-0436">Ligase</keyword>
<dbReference type="AlphaFoldDB" id="A0A381TFG7"/>
<evidence type="ECO:0000259" key="3">
    <source>
        <dbReference type="Pfam" id="PF01336"/>
    </source>
</evidence>
<dbReference type="GO" id="GO:0003676">
    <property type="term" value="F:nucleic acid binding"/>
    <property type="evidence" value="ECO:0007669"/>
    <property type="project" value="InterPro"/>
</dbReference>
<keyword evidence="1" id="KW-0648">Protein biosynthesis</keyword>
<dbReference type="SUPFAM" id="SSF50249">
    <property type="entry name" value="Nucleic acid-binding proteins"/>
    <property type="match status" value="1"/>
</dbReference>
<feature type="non-terminal residue" evidence="4">
    <location>
        <position position="96"/>
    </location>
</feature>
<dbReference type="EMBL" id="UINC01004514">
    <property type="protein sequence ID" value="SVA14885.1"/>
    <property type="molecule type" value="Genomic_DNA"/>
</dbReference>
<proteinExistence type="predicted"/>
<evidence type="ECO:0000313" key="4">
    <source>
        <dbReference type="EMBL" id="SVA14885.1"/>
    </source>
</evidence>
<keyword evidence="2" id="KW-0030">Aminoacyl-tRNA synthetase</keyword>
<dbReference type="InterPro" id="IPR012340">
    <property type="entry name" value="NA-bd_OB-fold"/>
</dbReference>
<dbReference type="InterPro" id="IPR047089">
    <property type="entry name" value="Asp-tRNA-ligase_1_N"/>
</dbReference>
<feature type="domain" description="OB" evidence="3">
    <location>
        <begin position="24"/>
        <end position="87"/>
    </location>
</feature>
<dbReference type="CDD" id="cd04317">
    <property type="entry name" value="EcAspRS_like_N"/>
    <property type="match status" value="1"/>
</dbReference>
<organism evidence="4">
    <name type="scientific">marine metagenome</name>
    <dbReference type="NCBI Taxonomy" id="408172"/>
    <lineage>
        <taxon>unclassified sequences</taxon>
        <taxon>metagenomes</taxon>
        <taxon>ecological metagenomes</taxon>
    </lineage>
</organism>
<protein>
    <recommendedName>
        <fullName evidence="3">OB domain-containing protein</fullName>
    </recommendedName>
</protein>
<dbReference type="PANTHER" id="PTHR22594:SF5">
    <property type="entry name" value="ASPARTATE--TRNA LIGASE, MITOCHONDRIAL"/>
    <property type="match status" value="1"/>
</dbReference>
<reference evidence="4" key="1">
    <citation type="submission" date="2018-05" db="EMBL/GenBank/DDBJ databases">
        <authorList>
            <person name="Lanie J.A."/>
            <person name="Ng W.-L."/>
            <person name="Kazmierczak K.M."/>
            <person name="Andrzejewski T.M."/>
            <person name="Davidsen T.M."/>
            <person name="Wayne K.J."/>
            <person name="Tettelin H."/>
            <person name="Glass J.I."/>
            <person name="Rusch D."/>
            <person name="Podicherti R."/>
            <person name="Tsui H.-C.T."/>
            <person name="Winkler M.E."/>
        </authorList>
    </citation>
    <scope>NUCLEOTIDE SEQUENCE</scope>
</reference>
<evidence type="ECO:0000256" key="1">
    <source>
        <dbReference type="ARBA" id="ARBA00022917"/>
    </source>
</evidence>